<dbReference type="Gene3D" id="3.40.1660.10">
    <property type="entry name" value="EreA-like (biosynthetic domain)"/>
    <property type="match status" value="1"/>
</dbReference>
<protein>
    <submittedName>
        <fullName evidence="1">Uncharacterized protein</fullName>
    </submittedName>
</protein>
<comment type="caution">
    <text evidence="1">The sequence shown here is derived from an EMBL/GenBank/DDBJ whole genome shotgun (WGS) entry which is preliminary data.</text>
</comment>
<sequence>MVNPDRRGMSDPDARALAALVETATIVGLGTSTREAHETFRLVEQTTHALIQHGFRVVALHDNERVCDRYDRFVRGGDVDLDAALRQAWGPWRTTEMRDAVHRIRRHNAHHPGDPVRVVGIAGSRTLPADYDRVLALLAPLDQPTATRVGELFAVIRTAHDSGEHVQRLHGTHPGVPYVELARTARDLATRLDGGPGHDDAVRLMDGIVDFHANAIGVGYDAEREERAAAERLLDHQRRTGARIVLWESSPRVAAHGHVMTGAHLRAALGDRYAAAHITFGRGRIPGTEIPDPDPTSLEARLLHGDAVRIVDPHSLANDSDQPWRTRVISGLYQADRDAEHYYELPSLAGSFDAVAVIPTVTAISPLPD</sequence>
<evidence type="ECO:0000313" key="1">
    <source>
        <dbReference type="EMBL" id="PZF91448.1"/>
    </source>
</evidence>
<dbReference type="PANTHER" id="PTHR31299:SF0">
    <property type="entry name" value="ESTERASE, PUTATIVE (AFU_ORTHOLOGUE AFUA_1G05850)-RELATED"/>
    <property type="match status" value="1"/>
</dbReference>
<dbReference type="EMBL" id="POTX01000173">
    <property type="protein sequence ID" value="PZF91448.1"/>
    <property type="molecule type" value="Genomic_DNA"/>
</dbReference>
<evidence type="ECO:0000313" key="2">
    <source>
        <dbReference type="Proteomes" id="UP000248627"/>
    </source>
</evidence>
<reference evidence="1 2" key="1">
    <citation type="submission" date="2018-01" db="EMBL/GenBank/DDBJ databases">
        <title>Draft genome sequence of Jishengella endophytica.</title>
        <authorList>
            <person name="Sahin N."/>
            <person name="Ay H."/>
            <person name="Saygin H."/>
        </authorList>
    </citation>
    <scope>NUCLEOTIDE SEQUENCE [LARGE SCALE GENOMIC DNA]</scope>
    <source>
        <strain evidence="1 2">DSM 45430</strain>
    </source>
</reference>
<gene>
    <name evidence="1" type="ORF">C1I93_21610</name>
</gene>
<dbReference type="PANTHER" id="PTHR31299">
    <property type="entry name" value="ESTERASE, PUTATIVE (AFU_ORTHOLOGUE AFUA_1G05850)-RELATED"/>
    <property type="match status" value="1"/>
</dbReference>
<dbReference type="AlphaFoldDB" id="A0A2W2CIA0"/>
<dbReference type="Gene3D" id="1.20.1440.30">
    <property type="entry name" value="Biosynthetic Protein domain"/>
    <property type="match status" value="1"/>
</dbReference>
<dbReference type="Proteomes" id="UP000248627">
    <property type="component" value="Unassembled WGS sequence"/>
</dbReference>
<proteinExistence type="predicted"/>
<dbReference type="GO" id="GO:0046677">
    <property type="term" value="P:response to antibiotic"/>
    <property type="evidence" value="ECO:0007669"/>
    <property type="project" value="InterPro"/>
</dbReference>
<accession>A0A2W2CIA0</accession>
<dbReference type="InterPro" id="IPR052036">
    <property type="entry name" value="Hydrolase/PRTase-associated"/>
</dbReference>
<organism evidence="1 2">
    <name type="scientific">Micromonospora endophytica</name>
    <dbReference type="NCBI Taxonomy" id="515350"/>
    <lineage>
        <taxon>Bacteria</taxon>
        <taxon>Bacillati</taxon>
        <taxon>Actinomycetota</taxon>
        <taxon>Actinomycetes</taxon>
        <taxon>Micromonosporales</taxon>
        <taxon>Micromonosporaceae</taxon>
        <taxon>Micromonospora</taxon>
    </lineage>
</organism>
<keyword evidence="2" id="KW-1185">Reference proteome</keyword>
<dbReference type="SUPFAM" id="SSF159501">
    <property type="entry name" value="EreA/ChaN-like"/>
    <property type="match status" value="1"/>
</dbReference>
<name>A0A2W2CIA0_9ACTN</name>
<dbReference type="Gene3D" id="3.30.1870.10">
    <property type="entry name" value="EreA-like, domain 2"/>
    <property type="match status" value="1"/>
</dbReference>
<dbReference type="Pfam" id="PF05139">
    <property type="entry name" value="Erythro_esteras"/>
    <property type="match status" value="1"/>
</dbReference>
<dbReference type="CDD" id="cd14728">
    <property type="entry name" value="Ere-like"/>
    <property type="match status" value="1"/>
</dbReference>
<dbReference type="OrthoDB" id="9810066at2"/>
<dbReference type="InterPro" id="IPR007815">
    <property type="entry name" value="Emycin_Estase"/>
</dbReference>